<reference evidence="7 8" key="1">
    <citation type="submission" date="2018-08" db="EMBL/GenBank/DDBJ databases">
        <title>Comparative genomics of wild bee and flower associated Lactobacillus reveals potential adaptation to the bee host.</title>
        <authorList>
            <person name="Vuong H.Q."/>
            <person name="Mcfrederick Q.S."/>
        </authorList>
    </citation>
    <scope>NUCLEOTIDE SEQUENCE</scope>
    <source>
        <strain evidence="6 8">HV_13</strain>
        <strain evidence="7">HV_63</strain>
    </source>
</reference>
<comment type="subcellular location">
    <subcellularLocation>
        <location evidence="1">Membrane</location>
        <topology evidence="1">Multi-pass membrane protein</topology>
    </subcellularLocation>
</comment>
<dbReference type="EMBL" id="QUAV01000001">
    <property type="protein sequence ID" value="TPR26279.1"/>
    <property type="molecule type" value="Genomic_DNA"/>
</dbReference>
<keyword evidence="4 5" id="KW-0472">Membrane</keyword>
<evidence type="ECO:0000256" key="2">
    <source>
        <dbReference type="ARBA" id="ARBA00022692"/>
    </source>
</evidence>
<gene>
    <name evidence="6" type="ORF">DY114_00870</name>
    <name evidence="7" type="ORF">DY130_06395</name>
</gene>
<evidence type="ECO:0000256" key="1">
    <source>
        <dbReference type="ARBA" id="ARBA00004141"/>
    </source>
</evidence>
<evidence type="ECO:0000313" key="6">
    <source>
        <dbReference type="EMBL" id="TPR26279.1"/>
    </source>
</evidence>
<evidence type="ECO:0000256" key="5">
    <source>
        <dbReference type="SAM" id="Phobius"/>
    </source>
</evidence>
<protein>
    <submittedName>
        <fullName evidence="7">Energy-coupling factor transporter transmembrane protein EcfT</fullName>
    </submittedName>
</protein>
<dbReference type="Pfam" id="PF02361">
    <property type="entry name" value="CbiQ"/>
    <property type="match status" value="1"/>
</dbReference>
<keyword evidence="8" id="KW-1185">Reference proteome</keyword>
<dbReference type="GeneID" id="58108302"/>
<dbReference type="Proteomes" id="UP000784700">
    <property type="component" value="Unassembled WGS sequence"/>
</dbReference>
<evidence type="ECO:0000313" key="7">
    <source>
        <dbReference type="EMBL" id="TPR43108.1"/>
    </source>
</evidence>
<dbReference type="Proteomes" id="UP000777560">
    <property type="component" value="Unassembled WGS sequence"/>
</dbReference>
<dbReference type="RefSeq" id="WP_105964232.1">
    <property type="nucleotide sequence ID" value="NZ_POSO01000002.1"/>
</dbReference>
<keyword evidence="3 5" id="KW-1133">Transmembrane helix</keyword>
<feature type="transmembrane region" description="Helical" evidence="5">
    <location>
        <begin position="246"/>
        <end position="263"/>
    </location>
</feature>
<dbReference type="PANTHER" id="PTHR33514">
    <property type="entry name" value="PROTEIN ABCI12, CHLOROPLASTIC"/>
    <property type="match status" value="1"/>
</dbReference>
<evidence type="ECO:0000256" key="3">
    <source>
        <dbReference type="ARBA" id="ARBA00022989"/>
    </source>
</evidence>
<proteinExistence type="predicted"/>
<dbReference type="AlphaFoldDB" id="A0A9Q8MTR6"/>
<dbReference type="PANTHER" id="PTHR33514:SF1">
    <property type="entry name" value="ABC TRANSPORTER PERMEASE"/>
    <property type="match status" value="1"/>
</dbReference>
<organism evidence="7 9">
    <name type="scientific">Apilactobacillus micheneri</name>
    <dbReference type="NCBI Taxonomy" id="1899430"/>
    <lineage>
        <taxon>Bacteria</taxon>
        <taxon>Bacillati</taxon>
        <taxon>Bacillota</taxon>
        <taxon>Bacilli</taxon>
        <taxon>Lactobacillales</taxon>
        <taxon>Lactobacillaceae</taxon>
        <taxon>Apilactobacillus</taxon>
    </lineage>
</organism>
<feature type="transmembrane region" description="Helical" evidence="5">
    <location>
        <begin position="24"/>
        <end position="54"/>
    </location>
</feature>
<feature type="transmembrane region" description="Helical" evidence="5">
    <location>
        <begin position="66"/>
        <end position="85"/>
    </location>
</feature>
<dbReference type="InterPro" id="IPR003339">
    <property type="entry name" value="ABC/ECF_trnsptr_transmembrane"/>
</dbReference>
<evidence type="ECO:0000256" key="4">
    <source>
        <dbReference type="ARBA" id="ARBA00023136"/>
    </source>
</evidence>
<dbReference type="GO" id="GO:0005886">
    <property type="term" value="C:plasma membrane"/>
    <property type="evidence" value="ECO:0007669"/>
    <property type="project" value="TreeGrafter"/>
</dbReference>
<name>A0A9Q8MTR6_9LACO</name>
<accession>A0A9Q8MTR6</accession>
<sequence>MNSNLFGYDHNDTWVHRLTGTSKLIFFILVSIIAMISYDYRFIFLVLLLSIFAFKQSQIKWSQIKFVVKLIVVFAVLNLVMVFVFSPNHGAALYGTRHVLINLGYFTITKEQLFYELNLGLKYLVTVPISLIFLITTNPSEFSSSLNKIGVSYRLSYSLSLSLRYIPDVQNDFKEISLAQQARGYEISKKGKLFSRLKGTTQILIPLILSSLDKIQTISQAMELRRFGKNKHRTWYMNRKFTKKDYGTILLSLFIVVIGILFMKMDGGRFYNPFV</sequence>
<feature type="transmembrane region" description="Helical" evidence="5">
    <location>
        <begin position="120"/>
        <end position="137"/>
    </location>
</feature>
<dbReference type="EMBL" id="QUBG01000007">
    <property type="protein sequence ID" value="TPR43108.1"/>
    <property type="molecule type" value="Genomic_DNA"/>
</dbReference>
<evidence type="ECO:0000313" key="8">
    <source>
        <dbReference type="Proteomes" id="UP000777560"/>
    </source>
</evidence>
<keyword evidence="2 5" id="KW-0812">Transmembrane</keyword>
<evidence type="ECO:0000313" key="9">
    <source>
        <dbReference type="Proteomes" id="UP000784700"/>
    </source>
</evidence>
<dbReference type="CDD" id="cd16914">
    <property type="entry name" value="EcfT"/>
    <property type="match status" value="1"/>
</dbReference>
<comment type="caution">
    <text evidence="7">The sequence shown here is derived from an EMBL/GenBank/DDBJ whole genome shotgun (WGS) entry which is preliminary data.</text>
</comment>